<dbReference type="Proteomes" id="UP001054857">
    <property type="component" value="Unassembled WGS sequence"/>
</dbReference>
<proteinExistence type="predicted"/>
<reference evidence="2 3" key="1">
    <citation type="journal article" date="2021" name="Sci. Rep.">
        <title>Genome sequencing of the multicellular alga Astrephomene provides insights into convergent evolution of germ-soma differentiation.</title>
        <authorList>
            <person name="Yamashita S."/>
            <person name="Yamamoto K."/>
            <person name="Matsuzaki R."/>
            <person name="Suzuki S."/>
            <person name="Yamaguchi H."/>
            <person name="Hirooka S."/>
            <person name="Minakuchi Y."/>
            <person name="Miyagishima S."/>
            <person name="Kawachi M."/>
            <person name="Toyoda A."/>
            <person name="Nozaki H."/>
        </authorList>
    </citation>
    <scope>NUCLEOTIDE SEQUENCE [LARGE SCALE GENOMIC DNA]</scope>
    <source>
        <strain evidence="2 3">NIES-4017</strain>
    </source>
</reference>
<accession>A0AAD3DV37</accession>
<evidence type="ECO:0000313" key="3">
    <source>
        <dbReference type="Proteomes" id="UP001054857"/>
    </source>
</evidence>
<evidence type="ECO:0000256" key="1">
    <source>
        <dbReference type="SAM" id="MobiDB-lite"/>
    </source>
</evidence>
<gene>
    <name evidence="2" type="ORF">Agub_g9416</name>
</gene>
<feature type="non-terminal residue" evidence="2">
    <location>
        <position position="1"/>
    </location>
</feature>
<keyword evidence="3" id="KW-1185">Reference proteome</keyword>
<sequence>MASFGYRISVSGTSVRPELSEAFADVWSALFVTCLAEHVWRQQSSRKPSCPICRQPMLHCAPWDASTRGEGAATAAPSSRKESTACEPPVEPAAAKAAPTTVSQQGPGAAACSSPFPSHTQGILLQLQVGRVRFELPSDPHQGSIRDTLCKLYKLHPSRVKLVHRGRALEGEEELRRAAEARAVVALLASRGSAVEAGGGGRWL</sequence>
<dbReference type="AlphaFoldDB" id="A0AAD3DV37"/>
<comment type="caution">
    <text evidence="2">The sequence shown here is derived from an EMBL/GenBank/DDBJ whole genome shotgun (WGS) entry which is preliminary data.</text>
</comment>
<feature type="region of interest" description="Disordered" evidence="1">
    <location>
        <begin position="69"/>
        <end position="89"/>
    </location>
</feature>
<protein>
    <submittedName>
        <fullName evidence="2">Uncharacterized protein</fullName>
    </submittedName>
</protein>
<name>A0AAD3DV37_9CHLO</name>
<evidence type="ECO:0000313" key="2">
    <source>
        <dbReference type="EMBL" id="GFR47672.1"/>
    </source>
</evidence>
<organism evidence="2 3">
    <name type="scientific">Astrephomene gubernaculifera</name>
    <dbReference type="NCBI Taxonomy" id="47775"/>
    <lineage>
        <taxon>Eukaryota</taxon>
        <taxon>Viridiplantae</taxon>
        <taxon>Chlorophyta</taxon>
        <taxon>core chlorophytes</taxon>
        <taxon>Chlorophyceae</taxon>
        <taxon>CS clade</taxon>
        <taxon>Chlamydomonadales</taxon>
        <taxon>Astrephomenaceae</taxon>
        <taxon>Astrephomene</taxon>
    </lineage>
</organism>
<dbReference type="EMBL" id="BMAR01000019">
    <property type="protein sequence ID" value="GFR47672.1"/>
    <property type="molecule type" value="Genomic_DNA"/>
</dbReference>